<protein>
    <submittedName>
        <fullName evidence="2">Uncharacterized protein</fullName>
    </submittedName>
</protein>
<feature type="compositionally biased region" description="Polar residues" evidence="1">
    <location>
        <begin position="184"/>
        <end position="201"/>
    </location>
</feature>
<evidence type="ECO:0000313" key="2">
    <source>
        <dbReference type="EMBL" id="KAJ1955194.1"/>
    </source>
</evidence>
<evidence type="ECO:0000256" key="1">
    <source>
        <dbReference type="SAM" id="MobiDB-lite"/>
    </source>
</evidence>
<feature type="region of interest" description="Disordered" evidence="1">
    <location>
        <begin position="307"/>
        <end position="379"/>
    </location>
</feature>
<dbReference type="Proteomes" id="UP001150925">
    <property type="component" value="Unassembled WGS sequence"/>
</dbReference>
<gene>
    <name evidence="2" type="ORF">IWQ62_005585</name>
</gene>
<evidence type="ECO:0000313" key="3">
    <source>
        <dbReference type="Proteomes" id="UP001150925"/>
    </source>
</evidence>
<feature type="compositionally biased region" description="Low complexity" evidence="1">
    <location>
        <begin position="405"/>
        <end position="418"/>
    </location>
</feature>
<keyword evidence="3" id="KW-1185">Reference proteome</keyword>
<dbReference type="AlphaFoldDB" id="A0A9W8AJQ0"/>
<proteinExistence type="predicted"/>
<feature type="region of interest" description="Disordered" evidence="1">
    <location>
        <begin position="163"/>
        <end position="273"/>
    </location>
</feature>
<feature type="compositionally biased region" description="Basic and acidic residues" evidence="1">
    <location>
        <begin position="204"/>
        <end position="226"/>
    </location>
</feature>
<feature type="region of interest" description="Disordered" evidence="1">
    <location>
        <begin position="1"/>
        <end position="87"/>
    </location>
</feature>
<sequence>MPIPGRGKWVPRYSLPTSTGSSVAVTRNTSPDRQPYNGTGQADVGMSSTTDKYSRESGDGLPISPAPSPPVSLTAPDHQKTRPMAPPDIYRVSNFNVSDKMVDFHEEMMSGHLADNVSPLILPTNPPPASRTSRASSPVPLVNLHEEIEPLLLQVQARQNHGLSRKGSVQGPSVCGAIEPTHLTPRSSHTSRNASTENLNPCQAHKEPSDSLHVQEEPRSQDDKIFAKRSPSTSKSPSATTTTTSPAPLGSYSGLAPMATTPRRNPLPPSSTILSSSPFGSSVFWQTSPLPFDSIFAAFPSQHRREGYTPLDSDITEEESVANNRPLGGRVLRQDLQSARDKVSSKSLSVPASDPDDLEMVFNEPSSVSPSLAGSDDENFPAITEETDCLRLESLSLEPGNALRGSNSGSGESATSSGPVPIRIRTTNCESGIIVEGVPRMGSSYGSYGGLNEFHDPEAMSLSEIEQLWASSRCRTGGLPNSETNPAELEAQEDTTTLHCRCIGGPLTRKAADDVRDMGKTTDQFLDILGNNNGLYSDTIVGPTPRQRSLSTSGFVQDRLRSFGLVNDSSDKDHRTSIVPASPFGTRSHFRSNATPLEPVLEHEVAPQGLNATQGEGTTDWALICSSSLPDSLSNLSLKPGNPSKSSVNGSALDDASHRRVSSWLAATRRQ</sequence>
<feature type="region of interest" description="Disordered" evidence="1">
    <location>
        <begin position="400"/>
        <end position="423"/>
    </location>
</feature>
<dbReference type="EMBL" id="JANBPY010002393">
    <property type="protein sequence ID" value="KAJ1955194.1"/>
    <property type="molecule type" value="Genomic_DNA"/>
</dbReference>
<feature type="non-terminal residue" evidence="2">
    <location>
        <position position="671"/>
    </location>
</feature>
<feature type="region of interest" description="Disordered" evidence="1">
    <location>
        <begin position="567"/>
        <end position="590"/>
    </location>
</feature>
<feature type="region of interest" description="Disordered" evidence="1">
    <location>
        <begin position="635"/>
        <end position="671"/>
    </location>
</feature>
<accession>A0A9W8AJQ0</accession>
<organism evidence="2 3">
    <name type="scientific">Dispira parvispora</name>
    <dbReference type="NCBI Taxonomy" id="1520584"/>
    <lineage>
        <taxon>Eukaryota</taxon>
        <taxon>Fungi</taxon>
        <taxon>Fungi incertae sedis</taxon>
        <taxon>Zoopagomycota</taxon>
        <taxon>Kickxellomycotina</taxon>
        <taxon>Dimargaritomycetes</taxon>
        <taxon>Dimargaritales</taxon>
        <taxon>Dimargaritaceae</taxon>
        <taxon>Dispira</taxon>
    </lineage>
</organism>
<name>A0A9W8AJQ0_9FUNG</name>
<feature type="compositionally biased region" description="Low complexity" evidence="1">
    <location>
        <begin position="230"/>
        <end position="248"/>
    </location>
</feature>
<feature type="compositionally biased region" description="Polar residues" evidence="1">
    <location>
        <begin position="15"/>
        <end position="51"/>
    </location>
</feature>
<reference evidence="2" key="1">
    <citation type="submission" date="2022-07" db="EMBL/GenBank/DDBJ databases">
        <title>Phylogenomic reconstructions and comparative analyses of Kickxellomycotina fungi.</title>
        <authorList>
            <person name="Reynolds N.K."/>
            <person name="Stajich J.E."/>
            <person name="Barry K."/>
            <person name="Grigoriev I.V."/>
            <person name="Crous P."/>
            <person name="Smith M.E."/>
        </authorList>
    </citation>
    <scope>NUCLEOTIDE SEQUENCE</scope>
    <source>
        <strain evidence="2">RSA 1196</strain>
    </source>
</reference>
<comment type="caution">
    <text evidence="2">The sequence shown here is derived from an EMBL/GenBank/DDBJ whole genome shotgun (WGS) entry which is preliminary data.</text>
</comment>